<dbReference type="GO" id="GO:0004930">
    <property type="term" value="F:G protein-coupled receptor activity"/>
    <property type="evidence" value="ECO:0007669"/>
    <property type="project" value="UniProtKB-KW"/>
</dbReference>
<feature type="transmembrane region" description="Helical" evidence="13">
    <location>
        <begin position="238"/>
        <end position="261"/>
    </location>
</feature>
<dbReference type="Pfam" id="PF13853">
    <property type="entry name" value="7tm_4"/>
    <property type="match status" value="1"/>
</dbReference>
<evidence type="ECO:0000256" key="2">
    <source>
        <dbReference type="ARBA" id="ARBA00022475"/>
    </source>
</evidence>
<keyword evidence="16" id="KW-1185">Reference proteome</keyword>
<dbReference type="OrthoDB" id="9444602at2759"/>
<organism evidence="15 16">
    <name type="scientific">Leptobrachium leishanense</name>
    <name type="common">Leishan spiny toad</name>
    <dbReference type="NCBI Taxonomy" id="445787"/>
    <lineage>
        <taxon>Eukaryota</taxon>
        <taxon>Metazoa</taxon>
        <taxon>Chordata</taxon>
        <taxon>Craniata</taxon>
        <taxon>Vertebrata</taxon>
        <taxon>Euteleostomi</taxon>
        <taxon>Amphibia</taxon>
        <taxon>Batrachia</taxon>
        <taxon>Anura</taxon>
        <taxon>Pelobatoidea</taxon>
        <taxon>Megophryidae</taxon>
        <taxon>Leptobrachium</taxon>
    </lineage>
</organism>
<dbReference type="PRINTS" id="PR00237">
    <property type="entry name" value="GPCRRHODOPSN"/>
</dbReference>
<dbReference type="Ensembl" id="ENSLLET00000011840.1">
    <property type="protein sequence ID" value="ENSLLEP00000011383.1"/>
    <property type="gene ID" value="ENSLLEG00000007266.1"/>
</dbReference>
<dbReference type="SUPFAM" id="SSF81321">
    <property type="entry name" value="Family A G protein-coupled receptor-like"/>
    <property type="match status" value="1"/>
</dbReference>
<evidence type="ECO:0000313" key="15">
    <source>
        <dbReference type="Ensembl" id="ENSLLEP00000011383.1"/>
    </source>
</evidence>
<dbReference type="GO" id="GO:0005886">
    <property type="term" value="C:plasma membrane"/>
    <property type="evidence" value="ECO:0007669"/>
    <property type="project" value="UniProtKB-SubCell"/>
</dbReference>
<feature type="transmembrane region" description="Helical" evidence="13">
    <location>
        <begin position="23"/>
        <end position="48"/>
    </location>
</feature>
<keyword evidence="10" id="KW-0675">Receptor</keyword>
<dbReference type="PANTHER" id="PTHR24242">
    <property type="entry name" value="G-PROTEIN COUPLED RECEPTOR"/>
    <property type="match status" value="1"/>
</dbReference>
<evidence type="ECO:0000256" key="13">
    <source>
        <dbReference type="SAM" id="Phobius"/>
    </source>
</evidence>
<feature type="transmembrane region" description="Helical" evidence="13">
    <location>
        <begin position="206"/>
        <end position="226"/>
    </location>
</feature>
<sequence length="309" mass="34745">MLKPNRTVITEFLLLGFGNLHSLKMICFISFLLIYIMSLMGNVLVILLVMTNRSLHSPMYFFLSQMSVSEIIFTSNIVPNMLHLILAGGGNMSITQCLIQFYLLGVPTIAQCLLLAAMSFDRYVAICNPLHYSRIMTIKLQVQLTFICWFLGFSLTLLIYVFLNELQFCDSNVINHFYCDVPPVLALSCSDTFAAELVTSLVSFPIILSPFGIIITTYVSILITIFKIPTTSGRQKAFSTCSSHLTIVCMYYGTLTTIYIFPPKESLVSVNKGLSLLYTLVTPLLNPVIYTLRNRDIRQAIQKCLEKGT</sequence>
<dbReference type="InterPro" id="IPR000276">
    <property type="entry name" value="GPCR_Rhodpsn"/>
</dbReference>
<evidence type="ECO:0000256" key="3">
    <source>
        <dbReference type="ARBA" id="ARBA00022606"/>
    </source>
</evidence>
<feature type="domain" description="G-protein coupled receptors family 1 profile" evidence="14">
    <location>
        <begin position="41"/>
        <end position="290"/>
    </location>
</feature>
<dbReference type="FunFam" id="1.20.1070.10:FF:000010">
    <property type="entry name" value="Olfactory receptor"/>
    <property type="match status" value="1"/>
</dbReference>
<reference evidence="15" key="1">
    <citation type="submission" date="2025-08" db="UniProtKB">
        <authorList>
            <consortium name="Ensembl"/>
        </authorList>
    </citation>
    <scope>IDENTIFICATION</scope>
</reference>
<evidence type="ECO:0000256" key="7">
    <source>
        <dbReference type="ARBA" id="ARBA00023040"/>
    </source>
</evidence>
<dbReference type="PRINTS" id="PR00245">
    <property type="entry name" value="OLFACTORYR"/>
</dbReference>
<dbReference type="InterPro" id="IPR000725">
    <property type="entry name" value="Olfact_rcpt"/>
</dbReference>
<keyword evidence="9" id="KW-1015">Disulfide bond</keyword>
<evidence type="ECO:0000256" key="8">
    <source>
        <dbReference type="ARBA" id="ARBA00023136"/>
    </source>
</evidence>
<dbReference type="GO" id="GO:0004984">
    <property type="term" value="F:olfactory receptor activity"/>
    <property type="evidence" value="ECO:0007669"/>
    <property type="project" value="InterPro"/>
</dbReference>
<reference evidence="15" key="2">
    <citation type="submission" date="2025-09" db="UniProtKB">
        <authorList>
            <consortium name="Ensembl"/>
        </authorList>
    </citation>
    <scope>IDENTIFICATION</scope>
</reference>
<evidence type="ECO:0000256" key="6">
    <source>
        <dbReference type="ARBA" id="ARBA00022989"/>
    </source>
</evidence>
<evidence type="ECO:0000256" key="1">
    <source>
        <dbReference type="ARBA" id="ARBA00004651"/>
    </source>
</evidence>
<evidence type="ECO:0000256" key="12">
    <source>
        <dbReference type="ARBA" id="ARBA00023224"/>
    </source>
</evidence>
<evidence type="ECO:0000256" key="11">
    <source>
        <dbReference type="ARBA" id="ARBA00023180"/>
    </source>
</evidence>
<evidence type="ECO:0000256" key="5">
    <source>
        <dbReference type="ARBA" id="ARBA00022725"/>
    </source>
</evidence>
<keyword evidence="4 13" id="KW-0812">Transmembrane</keyword>
<proteinExistence type="predicted"/>
<keyword evidence="6 13" id="KW-1133">Transmembrane helix</keyword>
<evidence type="ECO:0000259" key="14">
    <source>
        <dbReference type="PROSITE" id="PS50262"/>
    </source>
</evidence>
<keyword evidence="2" id="KW-1003">Cell membrane</keyword>
<dbReference type="PROSITE" id="PS50262">
    <property type="entry name" value="G_PROTEIN_RECEP_F1_2"/>
    <property type="match status" value="1"/>
</dbReference>
<dbReference type="InterPro" id="IPR050939">
    <property type="entry name" value="Olfactory_GPCR1"/>
</dbReference>
<keyword evidence="12" id="KW-0807">Transducer</keyword>
<feature type="transmembrane region" description="Helical" evidence="13">
    <location>
        <begin position="99"/>
        <end position="120"/>
    </location>
</feature>
<dbReference type="AlphaFoldDB" id="A0A8C5PB66"/>
<name>A0A8C5PB66_9ANUR</name>
<accession>A0A8C5PB66</accession>
<evidence type="ECO:0000256" key="10">
    <source>
        <dbReference type="ARBA" id="ARBA00023170"/>
    </source>
</evidence>
<evidence type="ECO:0000313" key="16">
    <source>
        <dbReference type="Proteomes" id="UP000694569"/>
    </source>
</evidence>
<feature type="transmembrane region" description="Helical" evidence="13">
    <location>
        <begin position="140"/>
        <end position="163"/>
    </location>
</feature>
<dbReference type="SMART" id="SM01381">
    <property type="entry name" value="7TM_GPCR_Srsx"/>
    <property type="match status" value="1"/>
</dbReference>
<comment type="subcellular location">
    <subcellularLocation>
        <location evidence="1">Cell membrane</location>
        <topology evidence="1">Multi-pass membrane protein</topology>
    </subcellularLocation>
</comment>
<keyword evidence="5" id="KW-0552">Olfaction</keyword>
<keyword evidence="8 13" id="KW-0472">Membrane</keyword>
<evidence type="ECO:0000256" key="4">
    <source>
        <dbReference type="ARBA" id="ARBA00022692"/>
    </source>
</evidence>
<dbReference type="Gene3D" id="1.20.1070.10">
    <property type="entry name" value="Rhodopsin 7-helix transmembrane proteins"/>
    <property type="match status" value="1"/>
</dbReference>
<evidence type="ECO:0000256" key="9">
    <source>
        <dbReference type="ARBA" id="ARBA00023157"/>
    </source>
</evidence>
<dbReference type="InterPro" id="IPR017452">
    <property type="entry name" value="GPCR_Rhodpsn_7TM"/>
</dbReference>
<keyword evidence="3" id="KW-0716">Sensory transduction</keyword>
<dbReference type="PANTHER" id="PTHR24242:SF408">
    <property type="entry name" value="OLFACTORY RECEPTOR 11A1-LIKE"/>
    <property type="match status" value="1"/>
</dbReference>
<keyword evidence="7" id="KW-0297">G-protein coupled receptor</keyword>
<keyword evidence="11" id="KW-0325">Glycoprotein</keyword>
<dbReference type="GeneTree" id="ENSGT01150000286948"/>
<feature type="transmembrane region" description="Helical" evidence="13">
    <location>
        <begin position="273"/>
        <end position="292"/>
    </location>
</feature>
<dbReference type="Proteomes" id="UP000694569">
    <property type="component" value="Unplaced"/>
</dbReference>
<protein>
    <recommendedName>
        <fullName evidence="14">G-protein coupled receptors family 1 profile domain-containing protein</fullName>
    </recommendedName>
</protein>